<dbReference type="Gene3D" id="3.20.20.140">
    <property type="entry name" value="Metal-dependent hydrolases"/>
    <property type="match status" value="1"/>
</dbReference>
<evidence type="ECO:0000256" key="6">
    <source>
        <dbReference type="ARBA" id="ARBA00012863"/>
    </source>
</evidence>
<evidence type="ECO:0000313" key="12">
    <source>
        <dbReference type="Proteomes" id="UP000027195"/>
    </source>
</evidence>
<name>A0A067M590_BOTB1</name>
<dbReference type="InterPro" id="IPR011059">
    <property type="entry name" value="Metal-dep_hydrolase_composite"/>
</dbReference>
<dbReference type="UniPathway" id="UPA00395">
    <property type="reaction ID" value="UER00653"/>
</dbReference>
<dbReference type="GO" id="GO:0006145">
    <property type="term" value="P:purine nucleobase catabolic process"/>
    <property type="evidence" value="ECO:0007669"/>
    <property type="project" value="TreeGrafter"/>
</dbReference>
<dbReference type="GO" id="GO:0004038">
    <property type="term" value="F:allantoinase activity"/>
    <property type="evidence" value="ECO:0007669"/>
    <property type="project" value="UniProtKB-EC"/>
</dbReference>
<evidence type="ECO:0000256" key="4">
    <source>
        <dbReference type="ARBA" id="ARBA00010368"/>
    </source>
</evidence>
<comment type="pathway">
    <text evidence="3">Nitrogen metabolism; (S)-allantoin degradation; allantoate from (S)-allantoin: step 1/1.</text>
</comment>
<dbReference type="GO" id="GO:0005737">
    <property type="term" value="C:cytoplasm"/>
    <property type="evidence" value="ECO:0007669"/>
    <property type="project" value="TreeGrafter"/>
</dbReference>
<protein>
    <recommendedName>
        <fullName evidence="6">allantoinase</fullName>
        <ecNumber evidence="6">3.5.2.5</ecNumber>
    </recommendedName>
</protein>
<keyword evidence="9" id="KW-0862">Zinc</keyword>
<gene>
    <name evidence="11" type="ORF">BOTBODRAFT_192649</name>
</gene>
<dbReference type="Pfam" id="PF01979">
    <property type="entry name" value="Amidohydro_1"/>
    <property type="match status" value="1"/>
</dbReference>
<dbReference type="InterPro" id="IPR006680">
    <property type="entry name" value="Amidohydro-rel"/>
</dbReference>
<evidence type="ECO:0000256" key="3">
    <source>
        <dbReference type="ARBA" id="ARBA00004968"/>
    </source>
</evidence>
<dbReference type="OrthoDB" id="1924787at2759"/>
<evidence type="ECO:0000256" key="1">
    <source>
        <dbReference type="ARBA" id="ARBA00001756"/>
    </source>
</evidence>
<proteinExistence type="inferred from homology"/>
<dbReference type="AlphaFoldDB" id="A0A067M590"/>
<organism evidence="11 12">
    <name type="scientific">Botryobasidium botryosum (strain FD-172 SS1)</name>
    <dbReference type="NCBI Taxonomy" id="930990"/>
    <lineage>
        <taxon>Eukaryota</taxon>
        <taxon>Fungi</taxon>
        <taxon>Dikarya</taxon>
        <taxon>Basidiomycota</taxon>
        <taxon>Agaricomycotina</taxon>
        <taxon>Agaricomycetes</taxon>
        <taxon>Cantharellales</taxon>
        <taxon>Botryobasidiaceae</taxon>
        <taxon>Botryobasidium</taxon>
    </lineage>
</organism>
<accession>A0A067M590</accession>
<dbReference type="NCBIfam" id="TIGR03178">
    <property type="entry name" value="allantoinase"/>
    <property type="match status" value="1"/>
</dbReference>
<dbReference type="Proteomes" id="UP000027195">
    <property type="component" value="Unassembled WGS sequence"/>
</dbReference>
<reference evidence="12" key="1">
    <citation type="journal article" date="2014" name="Proc. Natl. Acad. Sci. U.S.A.">
        <title>Extensive sampling of basidiomycete genomes demonstrates inadequacy of the white-rot/brown-rot paradigm for wood decay fungi.</title>
        <authorList>
            <person name="Riley R."/>
            <person name="Salamov A.A."/>
            <person name="Brown D.W."/>
            <person name="Nagy L.G."/>
            <person name="Floudas D."/>
            <person name="Held B.W."/>
            <person name="Levasseur A."/>
            <person name="Lombard V."/>
            <person name="Morin E."/>
            <person name="Otillar R."/>
            <person name="Lindquist E.A."/>
            <person name="Sun H."/>
            <person name="LaButti K.M."/>
            <person name="Schmutz J."/>
            <person name="Jabbour D."/>
            <person name="Luo H."/>
            <person name="Baker S.E."/>
            <person name="Pisabarro A.G."/>
            <person name="Walton J.D."/>
            <person name="Blanchette R.A."/>
            <person name="Henrissat B."/>
            <person name="Martin F."/>
            <person name="Cullen D."/>
            <person name="Hibbett D.S."/>
            <person name="Grigoriev I.V."/>
        </authorList>
    </citation>
    <scope>NUCLEOTIDE SEQUENCE [LARGE SCALE GENOMIC DNA]</scope>
    <source>
        <strain evidence="12">FD-172 SS1</strain>
    </source>
</reference>
<dbReference type="InterPro" id="IPR002195">
    <property type="entry name" value="Dihydroorotase_CS"/>
</dbReference>
<dbReference type="GO" id="GO:0050897">
    <property type="term" value="F:cobalt ion binding"/>
    <property type="evidence" value="ECO:0007669"/>
    <property type="project" value="InterPro"/>
</dbReference>
<keyword evidence="7" id="KW-0479">Metal-binding</keyword>
<dbReference type="SUPFAM" id="SSF51556">
    <property type="entry name" value="Metallo-dependent hydrolases"/>
    <property type="match status" value="1"/>
</dbReference>
<dbReference type="FunFam" id="3.20.20.140:FF:000032">
    <property type="entry name" value="Allantoinase Dal1"/>
    <property type="match status" value="1"/>
</dbReference>
<comment type="catalytic activity">
    <reaction evidence="1">
        <text>(S)-allantoin + H2O = allantoate + H(+)</text>
        <dbReference type="Rhea" id="RHEA:17029"/>
        <dbReference type="ChEBI" id="CHEBI:15377"/>
        <dbReference type="ChEBI" id="CHEBI:15378"/>
        <dbReference type="ChEBI" id="CHEBI:15678"/>
        <dbReference type="ChEBI" id="CHEBI:17536"/>
        <dbReference type="EC" id="3.5.2.5"/>
    </reaction>
</comment>
<evidence type="ECO:0000256" key="5">
    <source>
        <dbReference type="ARBA" id="ARBA00011881"/>
    </source>
</evidence>
<dbReference type="InterPro" id="IPR017593">
    <property type="entry name" value="Allantoinase"/>
</dbReference>
<evidence type="ECO:0000259" key="10">
    <source>
        <dbReference type="Pfam" id="PF01979"/>
    </source>
</evidence>
<comment type="subunit">
    <text evidence="5">Homotetramer.</text>
</comment>
<dbReference type="EMBL" id="KL198116">
    <property type="protein sequence ID" value="KDQ07052.1"/>
    <property type="molecule type" value="Genomic_DNA"/>
</dbReference>
<evidence type="ECO:0000313" key="11">
    <source>
        <dbReference type="EMBL" id="KDQ07052.1"/>
    </source>
</evidence>
<evidence type="ECO:0000256" key="7">
    <source>
        <dbReference type="ARBA" id="ARBA00022723"/>
    </source>
</evidence>
<dbReference type="InterPro" id="IPR050138">
    <property type="entry name" value="DHOase/Allantoinase_Hydrolase"/>
</dbReference>
<keyword evidence="12" id="KW-1185">Reference proteome</keyword>
<comment type="similarity">
    <text evidence="4">Belongs to the metallo-dependent hydrolases superfamily. Allantoinase family.</text>
</comment>
<evidence type="ECO:0000256" key="9">
    <source>
        <dbReference type="ARBA" id="ARBA00022833"/>
    </source>
</evidence>
<dbReference type="InterPro" id="IPR032466">
    <property type="entry name" value="Metal_Hydrolase"/>
</dbReference>
<feature type="domain" description="Amidohydrolase-related" evidence="10">
    <location>
        <begin position="61"/>
        <end position="439"/>
    </location>
</feature>
<dbReference type="HOGENOM" id="CLU_015572_4_0_1"/>
<dbReference type="PROSITE" id="PS00482">
    <property type="entry name" value="DIHYDROOROTASE_1"/>
    <property type="match status" value="1"/>
</dbReference>
<dbReference type="SUPFAM" id="SSF51338">
    <property type="entry name" value="Composite domain of metallo-dependent hydrolases"/>
    <property type="match status" value="1"/>
</dbReference>
<dbReference type="GO" id="GO:0000256">
    <property type="term" value="P:allantoin catabolic process"/>
    <property type="evidence" value="ECO:0007669"/>
    <property type="project" value="UniProtKB-UniPathway"/>
</dbReference>
<evidence type="ECO:0000256" key="8">
    <source>
        <dbReference type="ARBA" id="ARBA00022801"/>
    </source>
</evidence>
<keyword evidence="8" id="KW-0378">Hydrolase</keyword>
<dbReference type="EC" id="3.5.2.5" evidence="6"/>
<sequence>MSAVFASDNVLLPGHSAPVPATIEVDIASGKITAVHDRRLDRASAFPGLADAHWIDAGARYILPGLVDAHVHLNEPGRTQWEGFATGTRAAVSGGVTTVIDMPLNSIPPTTTVENLEVKREAAAGQCWADVGFWGGVIPGNEDQLEPLVAAGVKGFKCFLIESGVDEFPCVNEAQVEQAMKELEALPTTFLFHAEVEVEDAQQTGDPASYPTFLASRPPSSETTAIELVTRLQAAHPQLHTHIVHLSAAAALPALRRAKAAGLRITVETCFHYLCLAAEDVPHGHTEFKCCPPIREEENRQRLWDALVDGTIDFVVSDHSPCVASLKDPDGKGDFIKAWGGVSTLGLGLSLMWTECKARGIGIGRIVDWMSKRTAKHARLDGVKGEIGVGFDADFVVWDPNAVFEVSKENLHFKNKLSPYEGRTLVGRVGQTYLRGKVVYDRARGFDGISAQGRLL</sequence>
<dbReference type="PANTHER" id="PTHR43668:SF2">
    <property type="entry name" value="ALLANTOINASE"/>
    <property type="match status" value="1"/>
</dbReference>
<dbReference type="GO" id="GO:0008270">
    <property type="term" value="F:zinc ion binding"/>
    <property type="evidence" value="ECO:0007669"/>
    <property type="project" value="InterPro"/>
</dbReference>
<dbReference type="STRING" id="930990.A0A067M590"/>
<dbReference type="InParanoid" id="A0A067M590"/>
<dbReference type="PANTHER" id="PTHR43668">
    <property type="entry name" value="ALLANTOINASE"/>
    <property type="match status" value="1"/>
</dbReference>
<comment type="cofactor">
    <cofactor evidence="2">
        <name>Zn(2+)</name>
        <dbReference type="ChEBI" id="CHEBI:29105"/>
    </cofactor>
</comment>
<evidence type="ECO:0000256" key="2">
    <source>
        <dbReference type="ARBA" id="ARBA00001947"/>
    </source>
</evidence>